<evidence type="ECO:0000313" key="1">
    <source>
        <dbReference type="EMBL" id="SCU71212.1"/>
    </source>
</evidence>
<dbReference type="EMBL" id="CZPT02001596">
    <property type="protein sequence ID" value="SCU71212.1"/>
    <property type="molecule type" value="Genomic_DNA"/>
</dbReference>
<comment type="caution">
    <text evidence="1">The sequence shown here is derived from an EMBL/GenBank/DDBJ whole genome shotgun (WGS) entry which is preliminary data.</text>
</comment>
<dbReference type="VEuPathDB" id="TriTrypDB:TEOVI_000279200"/>
<sequence length="290" mass="32979">MCEFQFHDEDAEAAVIFVSFQTLLSQECVGFIDNVRSHVPVEGHYLAIGHPWGPPNQNEILYDGGFAYMPSCRDFCCQKKSVEDWMRRVKYIHGIAPNIGKEDISKLKDFSGIKKAQTNFLEAQQKGDKNWLPCRGNPDRLVEQLFEAMDAVQSFRYRHATPLRTGAVVFLTTRDTLNMARVSIHWLLSQQPDDSMLYTVQAIEDIIPACSPLVDAEERASPNMEERCPIHSDRRNQPGNLYRCCRAETGILRRVAERLGDYISSLVAGDEPEVVYPLQPFVDCESDESD</sequence>
<accession>A0A1G4IFQ2</accession>
<keyword evidence="2" id="KW-1185">Reference proteome</keyword>
<dbReference type="AlphaFoldDB" id="A0A1G4IFQ2"/>
<organism evidence="1 2">
    <name type="scientific">Trypanosoma equiperdum</name>
    <dbReference type="NCBI Taxonomy" id="5694"/>
    <lineage>
        <taxon>Eukaryota</taxon>
        <taxon>Discoba</taxon>
        <taxon>Euglenozoa</taxon>
        <taxon>Kinetoplastea</taxon>
        <taxon>Metakinetoplastina</taxon>
        <taxon>Trypanosomatida</taxon>
        <taxon>Trypanosomatidae</taxon>
        <taxon>Trypanosoma</taxon>
    </lineage>
</organism>
<dbReference type="Proteomes" id="UP000195570">
    <property type="component" value="Unassembled WGS sequence"/>
</dbReference>
<proteinExistence type="predicted"/>
<reference evidence="1" key="1">
    <citation type="submission" date="2016-09" db="EMBL/GenBank/DDBJ databases">
        <authorList>
            <person name="Hebert L."/>
            <person name="Moumen B."/>
        </authorList>
    </citation>
    <scope>NUCLEOTIDE SEQUENCE [LARGE SCALE GENOMIC DNA]</scope>
    <source>
        <strain evidence="1">OVI</strain>
    </source>
</reference>
<dbReference type="GeneID" id="92376732"/>
<protein>
    <submittedName>
        <fullName evidence="1">Uncharacterized protein</fullName>
    </submittedName>
</protein>
<name>A0A1G4IFQ2_TRYEQ</name>
<dbReference type="RefSeq" id="XP_067081913.1">
    <property type="nucleotide sequence ID" value="XM_067225812.1"/>
</dbReference>
<evidence type="ECO:0000313" key="2">
    <source>
        <dbReference type="Proteomes" id="UP000195570"/>
    </source>
</evidence>
<gene>
    <name evidence="1" type="ORF">TEOVI_000279200</name>
</gene>